<proteinExistence type="predicted"/>
<name>A0A7J6VP05_THATH</name>
<dbReference type="GO" id="GO:0009535">
    <property type="term" value="C:chloroplast thylakoid membrane"/>
    <property type="evidence" value="ECO:0007669"/>
    <property type="project" value="TreeGrafter"/>
</dbReference>
<accession>A0A7J6VP05</accession>
<dbReference type="EMBL" id="JABWDY010028775">
    <property type="protein sequence ID" value="KAF5186844.1"/>
    <property type="molecule type" value="Genomic_DNA"/>
</dbReference>
<reference evidence="1 2" key="1">
    <citation type="submission" date="2020-06" db="EMBL/GenBank/DDBJ databases">
        <title>Transcriptomic and genomic resources for Thalictrum thalictroides and T. hernandezii: Facilitating candidate gene discovery in an emerging model plant lineage.</title>
        <authorList>
            <person name="Arias T."/>
            <person name="Riano-Pachon D.M."/>
            <person name="Di Stilio V.S."/>
        </authorList>
    </citation>
    <scope>NUCLEOTIDE SEQUENCE [LARGE SCALE GENOMIC DNA]</scope>
    <source>
        <strain evidence="2">cv. WT478/WT964</strain>
        <tissue evidence="1">Leaves</tissue>
    </source>
</reference>
<dbReference type="PANTHER" id="PTHR31755:SF2">
    <property type="entry name" value="OS08G0320800 PROTEIN"/>
    <property type="match status" value="1"/>
</dbReference>
<dbReference type="AlphaFoldDB" id="A0A7J6VP05"/>
<dbReference type="GO" id="GO:0009941">
    <property type="term" value="C:chloroplast envelope"/>
    <property type="evidence" value="ECO:0007669"/>
    <property type="project" value="TreeGrafter"/>
</dbReference>
<comment type="caution">
    <text evidence="1">The sequence shown here is derived from an EMBL/GenBank/DDBJ whole genome shotgun (WGS) entry which is preliminary data.</text>
</comment>
<dbReference type="OrthoDB" id="509361at2759"/>
<keyword evidence="2" id="KW-1185">Reference proteome</keyword>
<dbReference type="InterPro" id="IPR040320">
    <property type="entry name" value="At4g37920-like"/>
</dbReference>
<sequence>MNVGHGLIEKMIQIDNEMERHAELLKEIEQNPTDINATYDSLEDCDAVTRLSARCLSAVCAYDNTIDNAETLDFAQAKFDDILNSPSLDVADQKSWIPR</sequence>
<protein>
    <submittedName>
        <fullName evidence="1">Endoribonuclease e-like protein</fullName>
    </submittedName>
</protein>
<evidence type="ECO:0000313" key="1">
    <source>
        <dbReference type="EMBL" id="KAF5186844.1"/>
    </source>
</evidence>
<dbReference type="PANTHER" id="PTHR31755">
    <property type="entry name" value="FOLATE RECEPTOR-LIKE"/>
    <property type="match status" value="1"/>
</dbReference>
<evidence type="ECO:0000313" key="2">
    <source>
        <dbReference type="Proteomes" id="UP000554482"/>
    </source>
</evidence>
<dbReference type="Proteomes" id="UP000554482">
    <property type="component" value="Unassembled WGS sequence"/>
</dbReference>
<gene>
    <name evidence="1" type="ORF">FRX31_023570</name>
</gene>
<organism evidence="1 2">
    <name type="scientific">Thalictrum thalictroides</name>
    <name type="common">Rue-anemone</name>
    <name type="synonym">Anemone thalictroides</name>
    <dbReference type="NCBI Taxonomy" id="46969"/>
    <lineage>
        <taxon>Eukaryota</taxon>
        <taxon>Viridiplantae</taxon>
        <taxon>Streptophyta</taxon>
        <taxon>Embryophyta</taxon>
        <taxon>Tracheophyta</taxon>
        <taxon>Spermatophyta</taxon>
        <taxon>Magnoliopsida</taxon>
        <taxon>Ranunculales</taxon>
        <taxon>Ranunculaceae</taxon>
        <taxon>Thalictroideae</taxon>
        <taxon>Thalictrum</taxon>
    </lineage>
</organism>